<organism evidence="1 2">
    <name type="scientific">Apostasia shenzhenica</name>
    <dbReference type="NCBI Taxonomy" id="1088818"/>
    <lineage>
        <taxon>Eukaryota</taxon>
        <taxon>Viridiplantae</taxon>
        <taxon>Streptophyta</taxon>
        <taxon>Embryophyta</taxon>
        <taxon>Tracheophyta</taxon>
        <taxon>Spermatophyta</taxon>
        <taxon>Magnoliopsida</taxon>
        <taxon>Liliopsida</taxon>
        <taxon>Asparagales</taxon>
        <taxon>Orchidaceae</taxon>
        <taxon>Apostasioideae</taxon>
        <taxon>Apostasia</taxon>
    </lineage>
</organism>
<dbReference type="AlphaFoldDB" id="A0A2I0AI62"/>
<evidence type="ECO:0000313" key="1">
    <source>
        <dbReference type="EMBL" id="PKA55215.1"/>
    </source>
</evidence>
<gene>
    <name evidence="1" type="ORF">AXF42_Ash003852</name>
</gene>
<keyword evidence="2" id="KW-1185">Reference proteome</keyword>
<dbReference type="EMBL" id="KZ451980">
    <property type="protein sequence ID" value="PKA55215.1"/>
    <property type="molecule type" value="Genomic_DNA"/>
</dbReference>
<dbReference type="Proteomes" id="UP000236161">
    <property type="component" value="Unassembled WGS sequence"/>
</dbReference>
<proteinExistence type="predicted"/>
<sequence length="207" mass="23290">MKDRKKKGPAKPSSISSLLLNANAQSYFKMVEEIPILNVKPVILKKVDPFIREIIERQGWNKWLSCNIIVYHLIVQIFFANMKIDCENRTLETSVQGKSITVTGDDLTSFFGFSTPTDLITVTDLQVESSSFSDIESTLGFDLSFNPPGVKRHLVGKVKKLSACSDHAKTLGRILQECLIQICGHKSDWTNIHQSAVYYLLKGRVLD</sequence>
<evidence type="ECO:0000313" key="2">
    <source>
        <dbReference type="Proteomes" id="UP000236161"/>
    </source>
</evidence>
<protein>
    <submittedName>
        <fullName evidence="1">Uncharacterized protein</fullName>
    </submittedName>
</protein>
<accession>A0A2I0AI62</accession>
<reference evidence="1 2" key="1">
    <citation type="journal article" date="2017" name="Nature">
        <title>The Apostasia genome and the evolution of orchids.</title>
        <authorList>
            <person name="Zhang G.Q."/>
            <person name="Liu K.W."/>
            <person name="Li Z."/>
            <person name="Lohaus R."/>
            <person name="Hsiao Y.Y."/>
            <person name="Niu S.C."/>
            <person name="Wang J.Y."/>
            <person name="Lin Y.C."/>
            <person name="Xu Q."/>
            <person name="Chen L.J."/>
            <person name="Yoshida K."/>
            <person name="Fujiwara S."/>
            <person name="Wang Z.W."/>
            <person name="Zhang Y.Q."/>
            <person name="Mitsuda N."/>
            <person name="Wang M."/>
            <person name="Liu G.H."/>
            <person name="Pecoraro L."/>
            <person name="Huang H.X."/>
            <person name="Xiao X.J."/>
            <person name="Lin M."/>
            <person name="Wu X.Y."/>
            <person name="Wu W.L."/>
            <person name="Chen Y.Y."/>
            <person name="Chang S.B."/>
            <person name="Sakamoto S."/>
            <person name="Ohme-Takagi M."/>
            <person name="Yagi M."/>
            <person name="Zeng S.J."/>
            <person name="Shen C.Y."/>
            <person name="Yeh C.M."/>
            <person name="Luo Y.B."/>
            <person name="Tsai W.C."/>
            <person name="Van de Peer Y."/>
            <person name="Liu Z.J."/>
        </authorList>
    </citation>
    <scope>NUCLEOTIDE SEQUENCE [LARGE SCALE GENOMIC DNA]</scope>
    <source>
        <strain evidence="2">cv. Shenzhen</strain>
        <tissue evidence="1">Stem</tissue>
    </source>
</reference>
<name>A0A2I0AI62_9ASPA</name>